<name>A0A0G1WAP3_9BACT</name>
<comment type="caution">
    <text evidence="2">The sequence shown here is derived from an EMBL/GenBank/DDBJ whole genome shotgun (WGS) entry which is preliminary data.</text>
</comment>
<protein>
    <recommendedName>
        <fullName evidence="4">DUF2029 domain-containing protein</fullName>
    </recommendedName>
</protein>
<feature type="transmembrane region" description="Helical" evidence="1">
    <location>
        <begin position="350"/>
        <end position="369"/>
    </location>
</feature>
<dbReference type="EMBL" id="LCOZ01000019">
    <property type="protein sequence ID" value="KKU87408.1"/>
    <property type="molecule type" value="Genomic_DNA"/>
</dbReference>
<feature type="transmembrane region" description="Helical" evidence="1">
    <location>
        <begin position="82"/>
        <end position="102"/>
    </location>
</feature>
<reference evidence="2 3" key="1">
    <citation type="journal article" date="2015" name="Nature">
        <title>rRNA introns, odd ribosomes, and small enigmatic genomes across a large radiation of phyla.</title>
        <authorList>
            <person name="Brown C.T."/>
            <person name="Hug L.A."/>
            <person name="Thomas B.C."/>
            <person name="Sharon I."/>
            <person name="Castelle C.J."/>
            <person name="Singh A."/>
            <person name="Wilkins M.J."/>
            <person name="Williams K.H."/>
            <person name="Banfield J.F."/>
        </authorList>
    </citation>
    <scope>NUCLEOTIDE SEQUENCE [LARGE SCALE GENOMIC DNA]</scope>
</reference>
<dbReference type="AlphaFoldDB" id="A0A0G1WAP3"/>
<keyword evidence="1" id="KW-1133">Transmembrane helix</keyword>
<sequence>MKRTWLIFAFLSFFLSRIFILFNPPPNYSDVFHDYRRYAEMWASGIRPYFEHLYEYPPATIPLLYFPEVLNRANIGHYYQNYRLQIFLLDLGISYFVFSTIIKLKTKPISKTLALTFYNLAPLIAKDFFYEGIDWVFVGSLSLAIIFMSKRLLFWILFWLSTGIKLLTAPLALVFIKKDWKLMILGFLLVWGLPLVIFRSSLGVMFVYNNERGIKYAAFPSFVVETINYFTNSETRRDQPPDFEWQGPVSRAAEKVVAIVFPLSLFLVLLYAWRQPMTYAFALKISLIFFLVMFFTAKIFSQPFHLWYVPLIALFPFKSVKIQLMMMGLAFLLLVVDTTSWIRYPAEYKFYAYLFLRYLPMAGLLWLSIKLPSK</sequence>
<evidence type="ECO:0000313" key="2">
    <source>
        <dbReference type="EMBL" id="KKU87408.1"/>
    </source>
</evidence>
<organism evidence="2 3">
    <name type="scientific">Candidatus Beckwithbacteria bacterium GW2011_GWC2_47_9</name>
    <dbReference type="NCBI Taxonomy" id="1618373"/>
    <lineage>
        <taxon>Bacteria</taxon>
        <taxon>Candidatus Beckwithiibacteriota</taxon>
    </lineage>
</organism>
<keyword evidence="1" id="KW-0812">Transmembrane</keyword>
<feature type="transmembrane region" description="Helical" evidence="1">
    <location>
        <begin position="153"/>
        <end position="175"/>
    </location>
</feature>
<feature type="transmembrane region" description="Helical" evidence="1">
    <location>
        <begin position="252"/>
        <end position="273"/>
    </location>
</feature>
<evidence type="ECO:0008006" key="4">
    <source>
        <dbReference type="Google" id="ProtNLM"/>
    </source>
</evidence>
<evidence type="ECO:0000313" key="3">
    <source>
        <dbReference type="Proteomes" id="UP000034772"/>
    </source>
</evidence>
<evidence type="ECO:0000256" key="1">
    <source>
        <dbReference type="SAM" id="Phobius"/>
    </source>
</evidence>
<dbReference type="Proteomes" id="UP000034772">
    <property type="component" value="Unassembled WGS sequence"/>
</dbReference>
<feature type="transmembrane region" description="Helical" evidence="1">
    <location>
        <begin position="182"/>
        <end position="208"/>
    </location>
</feature>
<feature type="transmembrane region" description="Helical" evidence="1">
    <location>
        <begin position="279"/>
        <end position="301"/>
    </location>
</feature>
<accession>A0A0G1WAP3</accession>
<proteinExistence type="predicted"/>
<feature type="transmembrane region" description="Helical" evidence="1">
    <location>
        <begin position="322"/>
        <end position="344"/>
    </location>
</feature>
<keyword evidence="1" id="KW-0472">Membrane</keyword>
<gene>
    <name evidence="2" type="ORF">UY17_C0019G0003</name>
</gene>